<reference evidence="1 2" key="1">
    <citation type="journal article" date="2001" name="Nature">
        <title>Genome sequence of enterohaemorrhagic Escherichia coli O157:H7.</title>
        <authorList>
            <person name="Perna N.T."/>
            <person name="Plunkett G.III."/>
            <person name="Burland V."/>
            <person name="Mau B."/>
            <person name="Glasner J.D."/>
            <person name="Rose D.J."/>
            <person name="Mayhew G.F."/>
            <person name="Evans P.S."/>
            <person name="Gregor J."/>
            <person name="Kirkpatrick H.A."/>
            <person name="Posfai G."/>
            <person name="Hackett J."/>
            <person name="Klink S."/>
            <person name="Boutin A."/>
            <person name="Shao Y."/>
            <person name="Miller L."/>
            <person name="Grotbeck E.J."/>
            <person name="Davis N.W."/>
            <person name="Lim A."/>
            <person name="Dimalanta E."/>
            <person name="Potamousis K."/>
            <person name="Apodaca J."/>
            <person name="Anantharaman T.S."/>
            <person name="Lin J."/>
            <person name="Yen G."/>
            <person name="Schwartz D.C."/>
            <person name="Welch R.A."/>
            <person name="Blattner F.R."/>
        </authorList>
    </citation>
    <scope>NUCLEOTIDE SEQUENCE [LARGE SCALE GENOMIC DNA]</scope>
    <source>
        <strain evidence="2">O157:H7 / EDL933 / ATCC 700927 / EHEC</strain>
    </source>
</reference>
<dbReference type="PIR" id="C85648">
    <property type="entry name" value="C85648"/>
</dbReference>
<accession>Q8X463</accession>
<dbReference type="EMBL" id="AE005174">
    <property type="protein sequence ID" value="AAG55647.1"/>
    <property type="molecule type" value="Genomic_DNA"/>
</dbReference>
<evidence type="ECO:0000313" key="1">
    <source>
        <dbReference type="EMBL" id="AAG55647.1"/>
    </source>
</evidence>
<sequence length="26" mass="3160">MLSFNVYIFLLKSKNYLNYPLNITYS</sequence>
<proteinExistence type="predicted"/>
<dbReference type="AlphaFoldDB" id="Q8X463"/>
<dbReference type="KEGG" id="ece:Z1532"/>
<gene>
    <name evidence="1" type="ordered locus">Z1532</name>
</gene>
<organism evidence="1 2">
    <name type="scientific">Escherichia coli O157:H7</name>
    <dbReference type="NCBI Taxonomy" id="83334"/>
    <lineage>
        <taxon>Bacteria</taxon>
        <taxon>Pseudomonadati</taxon>
        <taxon>Pseudomonadota</taxon>
        <taxon>Gammaproteobacteria</taxon>
        <taxon>Enterobacterales</taxon>
        <taxon>Enterobacteriaceae</taxon>
        <taxon>Escherichia</taxon>
    </lineage>
</organism>
<protein>
    <submittedName>
        <fullName evidence="1">Uncharacterized protein</fullName>
    </submittedName>
</protein>
<dbReference type="Proteomes" id="UP000002519">
    <property type="component" value="Chromosome"/>
</dbReference>
<name>Q8X463_ECO57</name>
<evidence type="ECO:0000313" key="2">
    <source>
        <dbReference type="Proteomes" id="UP000002519"/>
    </source>
</evidence>